<gene>
    <name evidence="1" type="ORF">INT45_005615</name>
</gene>
<comment type="caution">
    <text evidence="1">The sequence shown here is derived from an EMBL/GenBank/DDBJ whole genome shotgun (WGS) entry which is preliminary data.</text>
</comment>
<dbReference type="OrthoDB" id="2275636at2759"/>
<keyword evidence="2" id="KW-1185">Reference proteome</keyword>
<dbReference type="AlphaFoldDB" id="A0A8H7SA02"/>
<proteinExistence type="predicted"/>
<name>A0A8H7SA02_9FUNG</name>
<dbReference type="EMBL" id="JAEPRB010000029">
    <property type="protein sequence ID" value="KAG2225371.1"/>
    <property type="molecule type" value="Genomic_DNA"/>
</dbReference>
<sequence>MSPSSSADQRIRERGLKMYFDISQVEGVDGTTQDMVSFIAEGGNVFLVALDFADSTTNVKDLKKFLLAIPNIKDIIIDHLPQRHLVEIFSREQLLDDQEINFL</sequence>
<protein>
    <submittedName>
        <fullName evidence="1">Uncharacterized protein</fullName>
    </submittedName>
</protein>
<organism evidence="1 2">
    <name type="scientific">Circinella minor</name>
    <dbReference type="NCBI Taxonomy" id="1195481"/>
    <lineage>
        <taxon>Eukaryota</taxon>
        <taxon>Fungi</taxon>
        <taxon>Fungi incertae sedis</taxon>
        <taxon>Mucoromycota</taxon>
        <taxon>Mucoromycotina</taxon>
        <taxon>Mucoromycetes</taxon>
        <taxon>Mucorales</taxon>
        <taxon>Lichtheimiaceae</taxon>
        <taxon>Circinella</taxon>
    </lineage>
</organism>
<evidence type="ECO:0000313" key="2">
    <source>
        <dbReference type="Proteomes" id="UP000646827"/>
    </source>
</evidence>
<dbReference type="Proteomes" id="UP000646827">
    <property type="component" value="Unassembled WGS sequence"/>
</dbReference>
<evidence type="ECO:0000313" key="1">
    <source>
        <dbReference type="EMBL" id="KAG2225371.1"/>
    </source>
</evidence>
<reference evidence="1 2" key="1">
    <citation type="submission" date="2020-12" db="EMBL/GenBank/DDBJ databases">
        <title>Metabolic potential, ecology and presence of endohyphal bacteria is reflected in genomic diversity of Mucoromycotina.</title>
        <authorList>
            <person name="Muszewska A."/>
            <person name="Okrasinska A."/>
            <person name="Steczkiewicz K."/>
            <person name="Drgas O."/>
            <person name="Orlowska M."/>
            <person name="Perlinska-Lenart U."/>
            <person name="Aleksandrzak-Piekarczyk T."/>
            <person name="Szatraj K."/>
            <person name="Zielenkiewicz U."/>
            <person name="Pilsyk S."/>
            <person name="Malc E."/>
            <person name="Mieczkowski P."/>
            <person name="Kruszewska J.S."/>
            <person name="Biernat P."/>
            <person name="Pawlowska J."/>
        </authorList>
    </citation>
    <scope>NUCLEOTIDE SEQUENCE [LARGE SCALE GENOMIC DNA]</scope>
    <source>
        <strain evidence="1 2">CBS 142.35</strain>
    </source>
</reference>
<accession>A0A8H7SA02</accession>